<feature type="transmembrane region" description="Helical" evidence="2">
    <location>
        <begin position="181"/>
        <end position="201"/>
    </location>
</feature>
<keyword evidence="2" id="KW-1133">Transmembrane helix</keyword>
<feature type="region of interest" description="Disordered" evidence="1">
    <location>
        <begin position="230"/>
        <end position="260"/>
    </location>
</feature>
<evidence type="ECO:0000256" key="2">
    <source>
        <dbReference type="SAM" id="Phobius"/>
    </source>
</evidence>
<evidence type="ECO:0000313" key="4">
    <source>
        <dbReference type="Proteomes" id="UP001476282"/>
    </source>
</evidence>
<organism evidence="3 4">
    <name type="scientific">Haloferula sargassicola</name>
    <dbReference type="NCBI Taxonomy" id="490096"/>
    <lineage>
        <taxon>Bacteria</taxon>
        <taxon>Pseudomonadati</taxon>
        <taxon>Verrucomicrobiota</taxon>
        <taxon>Verrucomicrobiia</taxon>
        <taxon>Verrucomicrobiales</taxon>
        <taxon>Verrucomicrobiaceae</taxon>
        <taxon>Haloferula</taxon>
    </lineage>
</organism>
<protein>
    <recommendedName>
        <fullName evidence="5">Yip1 domain-containing protein</fullName>
    </recommendedName>
</protein>
<feature type="transmembrane region" description="Helical" evidence="2">
    <location>
        <begin position="84"/>
        <end position="105"/>
    </location>
</feature>
<keyword evidence="4" id="KW-1185">Reference proteome</keyword>
<evidence type="ECO:0000313" key="3">
    <source>
        <dbReference type="EMBL" id="GAA5482894.1"/>
    </source>
</evidence>
<evidence type="ECO:0000256" key="1">
    <source>
        <dbReference type="SAM" id="MobiDB-lite"/>
    </source>
</evidence>
<gene>
    <name evidence="3" type="ORF">Hsar01_02119</name>
</gene>
<evidence type="ECO:0008006" key="5">
    <source>
        <dbReference type="Google" id="ProtNLM"/>
    </source>
</evidence>
<comment type="caution">
    <text evidence="3">The sequence shown here is derived from an EMBL/GenBank/DDBJ whole genome shotgun (WGS) entry which is preliminary data.</text>
</comment>
<dbReference type="RefSeq" id="WP_353567021.1">
    <property type="nucleotide sequence ID" value="NZ_BAABRI010000010.1"/>
</dbReference>
<reference evidence="3 4" key="1">
    <citation type="submission" date="2024-02" db="EMBL/GenBank/DDBJ databases">
        <title>Haloferula sargassicola NBRC 104335.</title>
        <authorList>
            <person name="Ichikawa N."/>
            <person name="Katano-Makiyama Y."/>
            <person name="Hidaka K."/>
        </authorList>
    </citation>
    <scope>NUCLEOTIDE SEQUENCE [LARGE SCALE GENOMIC DNA]</scope>
    <source>
        <strain evidence="3 4">NBRC 104335</strain>
    </source>
</reference>
<feature type="transmembrane region" description="Helical" evidence="2">
    <location>
        <begin position="117"/>
        <end position="140"/>
    </location>
</feature>
<name>A0ABP9USA5_9BACT</name>
<sequence>MNPTSDTPPPIPEKTETPLDSSLRGLFEGLLRHPQQLAGHPLLSQPSNLARFALLAVLAILVFGFVLGTFAWQEQVWVAPVKLGGGLLFAGLICYPSLYIFSCLAGSSASAVRLAGILGGMLALAGLLLLGFAPAVWIFTQGTTSFGFMGTLAVGSWLVAFVFAGRFLAQALKVNGATQKGPIAIWSIIFLLVTLQLTTTLRPILGTSDRFMTTEKKFFLQHWGDTFDASLQPPPPKEAAAPARTPVEPGGTVENPYLER</sequence>
<feature type="transmembrane region" description="Helical" evidence="2">
    <location>
        <begin position="52"/>
        <end position="72"/>
    </location>
</feature>
<proteinExistence type="predicted"/>
<keyword evidence="2" id="KW-0812">Transmembrane</keyword>
<feature type="transmembrane region" description="Helical" evidence="2">
    <location>
        <begin position="146"/>
        <end position="169"/>
    </location>
</feature>
<keyword evidence="2" id="KW-0472">Membrane</keyword>
<dbReference type="Proteomes" id="UP001476282">
    <property type="component" value="Unassembled WGS sequence"/>
</dbReference>
<dbReference type="EMBL" id="BAABRI010000010">
    <property type="protein sequence ID" value="GAA5482894.1"/>
    <property type="molecule type" value="Genomic_DNA"/>
</dbReference>
<accession>A0ABP9USA5</accession>